<protein>
    <submittedName>
        <fullName evidence="1">Uncharacterized protein</fullName>
    </submittedName>
</protein>
<proteinExistence type="predicted"/>
<evidence type="ECO:0000313" key="2">
    <source>
        <dbReference type="Proteomes" id="UP000237000"/>
    </source>
</evidence>
<evidence type="ECO:0000313" key="1">
    <source>
        <dbReference type="EMBL" id="PON68670.1"/>
    </source>
</evidence>
<gene>
    <name evidence="1" type="ORF">TorRG33x02_261500</name>
</gene>
<accession>A0A2P5D5T6</accession>
<comment type="caution">
    <text evidence="1">The sequence shown here is derived from an EMBL/GenBank/DDBJ whole genome shotgun (WGS) entry which is preliminary data.</text>
</comment>
<dbReference type="Proteomes" id="UP000237000">
    <property type="component" value="Unassembled WGS sequence"/>
</dbReference>
<organism evidence="1 2">
    <name type="scientific">Trema orientale</name>
    <name type="common">Charcoal tree</name>
    <name type="synonym">Celtis orientalis</name>
    <dbReference type="NCBI Taxonomy" id="63057"/>
    <lineage>
        <taxon>Eukaryota</taxon>
        <taxon>Viridiplantae</taxon>
        <taxon>Streptophyta</taxon>
        <taxon>Embryophyta</taxon>
        <taxon>Tracheophyta</taxon>
        <taxon>Spermatophyta</taxon>
        <taxon>Magnoliopsida</taxon>
        <taxon>eudicotyledons</taxon>
        <taxon>Gunneridae</taxon>
        <taxon>Pentapetalae</taxon>
        <taxon>rosids</taxon>
        <taxon>fabids</taxon>
        <taxon>Rosales</taxon>
        <taxon>Cannabaceae</taxon>
        <taxon>Trema</taxon>
    </lineage>
</organism>
<keyword evidence="2" id="KW-1185">Reference proteome</keyword>
<dbReference type="InParanoid" id="A0A2P5D5T6"/>
<dbReference type="OrthoDB" id="10417796at2759"/>
<reference evidence="2" key="1">
    <citation type="submission" date="2016-06" db="EMBL/GenBank/DDBJ databases">
        <title>Parallel loss of symbiosis genes in relatives of nitrogen-fixing non-legume Parasponia.</title>
        <authorList>
            <person name="Van Velzen R."/>
            <person name="Holmer R."/>
            <person name="Bu F."/>
            <person name="Rutten L."/>
            <person name="Van Zeijl A."/>
            <person name="Liu W."/>
            <person name="Santuari L."/>
            <person name="Cao Q."/>
            <person name="Sharma T."/>
            <person name="Shen D."/>
            <person name="Roswanjaya Y."/>
            <person name="Wardhani T."/>
            <person name="Kalhor M.S."/>
            <person name="Jansen J."/>
            <person name="Van den Hoogen J."/>
            <person name="Gungor B."/>
            <person name="Hartog M."/>
            <person name="Hontelez J."/>
            <person name="Verver J."/>
            <person name="Yang W.-C."/>
            <person name="Schijlen E."/>
            <person name="Repin R."/>
            <person name="Schilthuizen M."/>
            <person name="Schranz E."/>
            <person name="Heidstra R."/>
            <person name="Miyata K."/>
            <person name="Fedorova E."/>
            <person name="Kohlen W."/>
            <person name="Bisseling T."/>
            <person name="Smit S."/>
            <person name="Geurts R."/>
        </authorList>
    </citation>
    <scope>NUCLEOTIDE SEQUENCE [LARGE SCALE GENOMIC DNA]</scope>
    <source>
        <strain evidence="2">cv. RG33-2</strain>
    </source>
</reference>
<dbReference type="AlphaFoldDB" id="A0A2P5D5T6"/>
<sequence>MFDHSRWHCQTIRVIYPSLQSLYFSVRHYIKQEICHLEIASTEKDAIKLGISQVVFSVNPYTYIHTYIHTYIYIHTLNEYMESKCSSSTFVLLIKANHKTHIPNSIFFFFSPFSRIKNKNEQTCWLYGITCRRAELG</sequence>
<name>A0A2P5D5T6_TREOI</name>
<dbReference type="EMBL" id="JXTC01000293">
    <property type="protein sequence ID" value="PON68670.1"/>
    <property type="molecule type" value="Genomic_DNA"/>
</dbReference>